<organism evidence="2 3">
    <name type="scientific">Aspergillus sclerotiicarbonarius (strain CBS 121057 / IBT 28362)</name>
    <dbReference type="NCBI Taxonomy" id="1448318"/>
    <lineage>
        <taxon>Eukaryota</taxon>
        <taxon>Fungi</taxon>
        <taxon>Dikarya</taxon>
        <taxon>Ascomycota</taxon>
        <taxon>Pezizomycotina</taxon>
        <taxon>Eurotiomycetes</taxon>
        <taxon>Eurotiomycetidae</taxon>
        <taxon>Eurotiales</taxon>
        <taxon>Aspergillaceae</taxon>
        <taxon>Aspergillus</taxon>
        <taxon>Aspergillus subgen. Circumdati</taxon>
    </lineage>
</organism>
<feature type="region of interest" description="Disordered" evidence="1">
    <location>
        <begin position="254"/>
        <end position="326"/>
    </location>
</feature>
<name>A0A319EK42_ASPSB</name>
<dbReference type="VEuPathDB" id="FungiDB:BO78DRAFT_450380"/>
<feature type="compositionally biased region" description="Gly residues" evidence="1">
    <location>
        <begin position="286"/>
        <end position="296"/>
    </location>
</feature>
<dbReference type="OrthoDB" id="10470544at2759"/>
<reference evidence="2 3" key="1">
    <citation type="submission" date="2018-02" db="EMBL/GenBank/DDBJ databases">
        <title>The genomes of Aspergillus section Nigri reveals drivers in fungal speciation.</title>
        <authorList>
            <consortium name="DOE Joint Genome Institute"/>
            <person name="Vesth T.C."/>
            <person name="Nybo J."/>
            <person name="Theobald S."/>
            <person name="Brandl J."/>
            <person name="Frisvad J.C."/>
            <person name="Nielsen K.F."/>
            <person name="Lyhne E.K."/>
            <person name="Kogle M.E."/>
            <person name="Kuo A."/>
            <person name="Riley R."/>
            <person name="Clum A."/>
            <person name="Nolan M."/>
            <person name="Lipzen A."/>
            <person name="Salamov A."/>
            <person name="Henrissat B."/>
            <person name="Wiebenga A."/>
            <person name="De vries R.P."/>
            <person name="Grigoriev I.V."/>
            <person name="Mortensen U.H."/>
            <person name="Andersen M.R."/>
            <person name="Baker S.E."/>
        </authorList>
    </citation>
    <scope>NUCLEOTIDE SEQUENCE [LARGE SCALE GENOMIC DNA]</scope>
    <source>
        <strain evidence="2 3">CBS 121057</strain>
    </source>
</reference>
<dbReference type="EMBL" id="KZ826373">
    <property type="protein sequence ID" value="PYI04104.1"/>
    <property type="molecule type" value="Genomic_DNA"/>
</dbReference>
<proteinExistence type="predicted"/>
<accession>A0A319EK42</accession>
<dbReference type="AlphaFoldDB" id="A0A319EK42"/>
<feature type="compositionally biased region" description="Low complexity" evidence="1">
    <location>
        <begin position="297"/>
        <end position="307"/>
    </location>
</feature>
<keyword evidence="3" id="KW-1185">Reference proteome</keyword>
<gene>
    <name evidence="2" type="ORF">BO78DRAFT_450380</name>
</gene>
<evidence type="ECO:0000313" key="3">
    <source>
        <dbReference type="Proteomes" id="UP000248423"/>
    </source>
</evidence>
<protein>
    <submittedName>
        <fullName evidence="2">Uncharacterized protein</fullName>
    </submittedName>
</protein>
<sequence length="326" mass="37384">MFGLGGLLGPYALPLQRNLWITPKLNKMVVCAAEFHSQNFWMYPNWGFTVCYAPFSKDSPCESKEITAKLKAYIYDEIDYGLQLERKRNPDRTIDTSLHDKIRQELELEVIDINSYYRSAPYSIDKIRQKAQRHILCSRERPALVPGIMTEVCLLIDDEVIRLLSEVPDPASLDSATRVREWEEVCNYVKAIDLLYDTHTSIPERFDFEGWFKVSINHLQDFYNEMRVSYDDYYSNMERLCPFPDLRGENPTRVRLPWCGDPSPEPIGRVPGGGTQRGGTRRDGPQTGGTQRGGTQRGATQTDGTQADDGGTQRGTKRQRNDDREK</sequence>
<dbReference type="Proteomes" id="UP000248423">
    <property type="component" value="Unassembled WGS sequence"/>
</dbReference>
<evidence type="ECO:0000256" key="1">
    <source>
        <dbReference type="SAM" id="MobiDB-lite"/>
    </source>
</evidence>
<evidence type="ECO:0000313" key="2">
    <source>
        <dbReference type="EMBL" id="PYI04104.1"/>
    </source>
</evidence>